<proteinExistence type="predicted"/>
<dbReference type="InterPro" id="IPR036388">
    <property type="entry name" value="WH-like_DNA-bd_sf"/>
</dbReference>
<reference evidence="2 3" key="1">
    <citation type="submission" date="2020-07" db="EMBL/GenBank/DDBJ databases">
        <title>Sequencing the genomes of 1000 actinobacteria strains.</title>
        <authorList>
            <person name="Klenk H.-P."/>
        </authorList>
    </citation>
    <scope>NUCLEOTIDE SEQUENCE [LARGE SCALE GENOMIC DNA]</scope>
    <source>
        <strain evidence="2 3">DSM 44121</strain>
    </source>
</reference>
<dbReference type="Pfam" id="PF08447">
    <property type="entry name" value="PAS_3"/>
    <property type="match status" value="1"/>
</dbReference>
<comment type="caution">
    <text evidence="2">The sequence shown here is derived from an EMBL/GenBank/DDBJ whole genome shotgun (WGS) entry which is preliminary data.</text>
</comment>
<name>A0A7W3J8X8_9MICO</name>
<dbReference type="SMART" id="SM01012">
    <property type="entry name" value="ANTAR"/>
    <property type="match status" value="1"/>
</dbReference>
<dbReference type="GO" id="GO:0003723">
    <property type="term" value="F:RNA binding"/>
    <property type="evidence" value="ECO:0007669"/>
    <property type="project" value="InterPro"/>
</dbReference>
<feature type="domain" description="ANTAR" evidence="1">
    <location>
        <begin position="126"/>
        <end position="187"/>
    </location>
</feature>
<dbReference type="InterPro" id="IPR013655">
    <property type="entry name" value="PAS_fold_3"/>
</dbReference>
<dbReference type="InterPro" id="IPR005561">
    <property type="entry name" value="ANTAR"/>
</dbReference>
<sequence>MESKIEEALDGGEMPPVGRYRLDLLTETWSWSREVYVMHGFEPGEVVPTTGLMVSHKHPDDLGNIDGALRRSAESGEAFSSVHRIVDTRGETRTLVITGQGYREEGTGEVTVLSGYIIDVTDSHRAAAARDATAAIQASAERRAAIEQARGMLMMVYSVDHDLAFQLLRRVSNDTNVPLRDIARELVGFVESSVPAAPESRGLVDEFLRSVRSSGRD</sequence>
<dbReference type="PROSITE" id="PS50921">
    <property type="entry name" value="ANTAR"/>
    <property type="match status" value="1"/>
</dbReference>
<protein>
    <recommendedName>
        <fullName evidence="1">ANTAR domain-containing protein</fullName>
    </recommendedName>
</protein>
<dbReference type="InterPro" id="IPR035965">
    <property type="entry name" value="PAS-like_dom_sf"/>
</dbReference>
<gene>
    <name evidence="2" type="ORF">FHX71_002404</name>
</gene>
<dbReference type="Gene3D" id="3.30.450.20">
    <property type="entry name" value="PAS domain"/>
    <property type="match status" value="1"/>
</dbReference>
<dbReference type="RefSeq" id="WP_182616467.1">
    <property type="nucleotide sequence ID" value="NZ_BAAATF010000003.1"/>
</dbReference>
<evidence type="ECO:0000313" key="3">
    <source>
        <dbReference type="Proteomes" id="UP000540568"/>
    </source>
</evidence>
<accession>A0A7W3J8X8</accession>
<organism evidence="2 3">
    <name type="scientific">Promicromonospora sukumoe</name>
    <dbReference type="NCBI Taxonomy" id="88382"/>
    <lineage>
        <taxon>Bacteria</taxon>
        <taxon>Bacillati</taxon>
        <taxon>Actinomycetota</taxon>
        <taxon>Actinomycetes</taxon>
        <taxon>Micrococcales</taxon>
        <taxon>Promicromonosporaceae</taxon>
        <taxon>Promicromonospora</taxon>
    </lineage>
</organism>
<evidence type="ECO:0000313" key="2">
    <source>
        <dbReference type="EMBL" id="MBA8808462.1"/>
    </source>
</evidence>
<dbReference type="SUPFAM" id="SSF52172">
    <property type="entry name" value="CheY-like"/>
    <property type="match status" value="1"/>
</dbReference>
<dbReference type="InterPro" id="IPR011006">
    <property type="entry name" value="CheY-like_superfamily"/>
</dbReference>
<dbReference type="EMBL" id="JACGWV010000001">
    <property type="protein sequence ID" value="MBA8808462.1"/>
    <property type="molecule type" value="Genomic_DNA"/>
</dbReference>
<evidence type="ECO:0000259" key="1">
    <source>
        <dbReference type="PROSITE" id="PS50921"/>
    </source>
</evidence>
<keyword evidence="3" id="KW-1185">Reference proteome</keyword>
<dbReference type="AlphaFoldDB" id="A0A7W3J8X8"/>
<dbReference type="Gene3D" id="1.10.10.10">
    <property type="entry name" value="Winged helix-like DNA-binding domain superfamily/Winged helix DNA-binding domain"/>
    <property type="match status" value="1"/>
</dbReference>
<dbReference type="Pfam" id="PF03861">
    <property type="entry name" value="ANTAR"/>
    <property type="match status" value="1"/>
</dbReference>
<dbReference type="SUPFAM" id="SSF55785">
    <property type="entry name" value="PYP-like sensor domain (PAS domain)"/>
    <property type="match status" value="1"/>
</dbReference>
<dbReference type="Proteomes" id="UP000540568">
    <property type="component" value="Unassembled WGS sequence"/>
</dbReference>